<dbReference type="EMBL" id="JH001713">
    <property type="protein sequence ID" value="EGW12434.1"/>
    <property type="molecule type" value="Genomic_DNA"/>
</dbReference>
<evidence type="ECO:0000313" key="1">
    <source>
        <dbReference type="EMBL" id="EGW12434.1"/>
    </source>
</evidence>
<accession>G3IAH9</accession>
<protein>
    <submittedName>
        <fullName evidence="1">Uncharacterized protein</fullName>
    </submittedName>
</protein>
<reference evidence="2" key="1">
    <citation type="journal article" date="2011" name="Nat. Biotechnol.">
        <title>The genomic sequence of the Chinese hamster ovary (CHO)-K1 cell line.</title>
        <authorList>
            <person name="Xu X."/>
            <person name="Nagarajan H."/>
            <person name="Lewis N.E."/>
            <person name="Pan S."/>
            <person name="Cai Z."/>
            <person name="Liu X."/>
            <person name="Chen W."/>
            <person name="Xie M."/>
            <person name="Wang W."/>
            <person name="Hammond S."/>
            <person name="Andersen M.R."/>
            <person name="Neff N."/>
            <person name="Passarelli B."/>
            <person name="Koh W."/>
            <person name="Fan H.C."/>
            <person name="Wang J."/>
            <person name="Gui Y."/>
            <person name="Lee K.H."/>
            <person name="Betenbaugh M.J."/>
            <person name="Quake S.R."/>
            <person name="Famili I."/>
            <person name="Palsson B.O."/>
            <person name="Wang J."/>
        </authorList>
    </citation>
    <scope>NUCLEOTIDE SEQUENCE [LARGE SCALE GENOMIC DNA]</scope>
    <source>
        <strain evidence="2">CHO K1 cell line</strain>
    </source>
</reference>
<dbReference type="Proteomes" id="UP000001075">
    <property type="component" value="Unassembled WGS sequence"/>
</dbReference>
<name>G3IAH9_CRIGR</name>
<sequence length="79" mass="8767">MLCEELVWLTGQEVEAGRKPGALETVAPDISWSLIFNVMSPQPTNFCRTALFPPPILVSLLTTCSLFRAQRSVTCPSHY</sequence>
<evidence type="ECO:0000313" key="2">
    <source>
        <dbReference type="Proteomes" id="UP000001075"/>
    </source>
</evidence>
<proteinExistence type="predicted"/>
<gene>
    <name evidence="1" type="ORF">I79_020601</name>
</gene>
<dbReference type="InParanoid" id="G3IAH9"/>
<organism evidence="1 2">
    <name type="scientific">Cricetulus griseus</name>
    <name type="common">Chinese hamster</name>
    <name type="synonym">Cricetulus barabensis griseus</name>
    <dbReference type="NCBI Taxonomy" id="10029"/>
    <lineage>
        <taxon>Eukaryota</taxon>
        <taxon>Metazoa</taxon>
        <taxon>Chordata</taxon>
        <taxon>Craniata</taxon>
        <taxon>Vertebrata</taxon>
        <taxon>Euteleostomi</taxon>
        <taxon>Mammalia</taxon>
        <taxon>Eutheria</taxon>
        <taxon>Euarchontoglires</taxon>
        <taxon>Glires</taxon>
        <taxon>Rodentia</taxon>
        <taxon>Myomorpha</taxon>
        <taxon>Muroidea</taxon>
        <taxon>Cricetidae</taxon>
        <taxon>Cricetinae</taxon>
        <taxon>Cricetulus</taxon>
    </lineage>
</organism>
<dbReference type="AlphaFoldDB" id="G3IAH9"/>